<dbReference type="OrthoDB" id="9807521at2"/>
<dbReference type="GO" id="GO:0004016">
    <property type="term" value="F:adenylate cyclase activity"/>
    <property type="evidence" value="ECO:0007669"/>
    <property type="project" value="UniProtKB-ARBA"/>
</dbReference>
<keyword evidence="4" id="KW-1185">Reference proteome</keyword>
<dbReference type="PANTHER" id="PTHR43081:SF19">
    <property type="entry name" value="PH-SENSITIVE ADENYLATE CYCLASE RV1264"/>
    <property type="match status" value="1"/>
</dbReference>
<dbReference type="eggNOG" id="COG5616">
    <property type="taxonomic scope" value="Bacteria"/>
</dbReference>
<dbReference type="CDD" id="cd07302">
    <property type="entry name" value="CHD"/>
    <property type="match status" value="1"/>
</dbReference>
<evidence type="ECO:0000313" key="3">
    <source>
        <dbReference type="EMBL" id="ACL55138.1"/>
    </source>
</evidence>
<dbReference type="KEGG" id="mno:Mnod_0089"/>
<dbReference type="RefSeq" id="WP_012634377.1">
    <property type="nucleotide sequence ID" value="NC_011894.1"/>
</dbReference>
<dbReference type="SMART" id="SM00044">
    <property type="entry name" value="CYCc"/>
    <property type="match status" value="1"/>
</dbReference>
<reference evidence="3 4" key="1">
    <citation type="submission" date="2009-01" db="EMBL/GenBank/DDBJ databases">
        <title>Complete sequence of chromosome of Methylobacterium nodulans ORS 2060.</title>
        <authorList>
            <consortium name="US DOE Joint Genome Institute"/>
            <person name="Lucas S."/>
            <person name="Copeland A."/>
            <person name="Lapidus A."/>
            <person name="Glavina del Rio T."/>
            <person name="Dalin E."/>
            <person name="Tice H."/>
            <person name="Bruce D."/>
            <person name="Goodwin L."/>
            <person name="Pitluck S."/>
            <person name="Sims D."/>
            <person name="Brettin T."/>
            <person name="Detter J.C."/>
            <person name="Han C."/>
            <person name="Larimer F."/>
            <person name="Land M."/>
            <person name="Hauser L."/>
            <person name="Kyrpides N."/>
            <person name="Ivanova N."/>
            <person name="Marx C.J."/>
            <person name="Richardson P."/>
        </authorList>
    </citation>
    <scope>NUCLEOTIDE SEQUENCE [LARGE SCALE GENOMIC DNA]</scope>
    <source>
        <strain evidence="4">LMG 21967 / CNCM I-2342 / ORS 2060</strain>
    </source>
</reference>
<dbReference type="GO" id="GO:0006171">
    <property type="term" value="P:cAMP biosynthetic process"/>
    <property type="evidence" value="ECO:0007669"/>
    <property type="project" value="TreeGrafter"/>
</dbReference>
<dbReference type="Proteomes" id="UP000008207">
    <property type="component" value="Chromosome"/>
</dbReference>
<evidence type="ECO:0000256" key="1">
    <source>
        <dbReference type="SAM" id="Phobius"/>
    </source>
</evidence>
<dbReference type="GO" id="GO:0035556">
    <property type="term" value="P:intracellular signal transduction"/>
    <property type="evidence" value="ECO:0007669"/>
    <property type="project" value="InterPro"/>
</dbReference>
<protein>
    <submittedName>
        <fullName evidence="3">Adenylate/guanylate cyclase</fullName>
    </submittedName>
</protein>
<evidence type="ECO:0000313" key="4">
    <source>
        <dbReference type="Proteomes" id="UP000008207"/>
    </source>
</evidence>
<dbReference type="Gene3D" id="3.40.50.10610">
    <property type="entry name" value="ABC-type transport auxiliary lipoprotein component"/>
    <property type="match status" value="1"/>
</dbReference>
<dbReference type="InterPro" id="IPR050697">
    <property type="entry name" value="Adenylyl/Guanylyl_Cyclase_3/4"/>
</dbReference>
<keyword evidence="1" id="KW-0812">Transmembrane</keyword>
<evidence type="ECO:0000259" key="2">
    <source>
        <dbReference type="PROSITE" id="PS50125"/>
    </source>
</evidence>
<dbReference type="STRING" id="460265.Mnod_0089"/>
<dbReference type="Gene3D" id="3.30.70.1230">
    <property type="entry name" value="Nucleotide cyclase"/>
    <property type="match status" value="1"/>
</dbReference>
<name>B8IU93_METNO</name>
<keyword evidence="1" id="KW-0472">Membrane</keyword>
<feature type="domain" description="Guanylate cyclase" evidence="2">
    <location>
        <begin position="12"/>
        <end position="128"/>
    </location>
</feature>
<dbReference type="eggNOG" id="COG0457">
    <property type="taxonomic scope" value="Bacteria"/>
</dbReference>
<accession>B8IU93</accession>
<dbReference type="HOGENOM" id="CLU_019981_0_0_5"/>
<proteinExistence type="predicted"/>
<dbReference type="Pfam" id="PF00211">
    <property type="entry name" value="Guanylate_cyc"/>
    <property type="match status" value="1"/>
</dbReference>
<dbReference type="PANTHER" id="PTHR43081">
    <property type="entry name" value="ADENYLATE CYCLASE, TERMINAL-DIFFERENTIATION SPECIFIC-RELATED"/>
    <property type="match status" value="1"/>
</dbReference>
<dbReference type="Gene3D" id="1.25.40.10">
    <property type="entry name" value="Tetratricopeptide repeat domain"/>
    <property type="match status" value="2"/>
</dbReference>
<dbReference type="InterPro" id="IPR019734">
    <property type="entry name" value="TPR_rpt"/>
</dbReference>
<dbReference type="InterPro" id="IPR011990">
    <property type="entry name" value="TPR-like_helical_dom_sf"/>
</dbReference>
<dbReference type="EMBL" id="CP001349">
    <property type="protein sequence ID" value="ACL55138.1"/>
    <property type="molecule type" value="Genomic_DNA"/>
</dbReference>
<dbReference type="PROSITE" id="PS50125">
    <property type="entry name" value="GUANYLATE_CYCLASE_2"/>
    <property type="match status" value="1"/>
</dbReference>
<dbReference type="InterPro" id="IPR001054">
    <property type="entry name" value="A/G_cyclase"/>
</dbReference>
<dbReference type="InterPro" id="IPR029787">
    <property type="entry name" value="Nucleotide_cyclase"/>
</dbReference>
<feature type="transmembrane region" description="Helical" evidence="1">
    <location>
        <begin position="203"/>
        <end position="224"/>
    </location>
</feature>
<keyword evidence="1" id="KW-1133">Transmembrane helix</keyword>
<organism evidence="3 4">
    <name type="scientific">Methylobacterium nodulans (strain LMG 21967 / CNCM I-2342 / ORS 2060)</name>
    <dbReference type="NCBI Taxonomy" id="460265"/>
    <lineage>
        <taxon>Bacteria</taxon>
        <taxon>Pseudomonadati</taxon>
        <taxon>Pseudomonadota</taxon>
        <taxon>Alphaproteobacteria</taxon>
        <taxon>Hyphomicrobiales</taxon>
        <taxon>Methylobacteriaceae</taxon>
        <taxon>Methylobacterium</taxon>
    </lineage>
</organism>
<dbReference type="SUPFAM" id="SSF55073">
    <property type="entry name" value="Nucleotide cyclase"/>
    <property type="match status" value="1"/>
</dbReference>
<dbReference type="AlphaFoldDB" id="B8IU93"/>
<dbReference type="SUPFAM" id="SSF48452">
    <property type="entry name" value="TPR-like"/>
    <property type="match status" value="1"/>
</dbReference>
<dbReference type="eggNOG" id="COG2114">
    <property type="taxonomic scope" value="Bacteria"/>
</dbReference>
<gene>
    <name evidence="3" type="ordered locus">Mnod_0089</name>
</gene>
<dbReference type="SMART" id="SM00028">
    <property type="entry name" value="TPR"/>
    <property type="match status" value="4"/>
</dbReference>
<sequence length="647" mass="70974">MDQTIADRRLVTILVADVVGYSRLIGADETGTLRRLKALRRDVIGPSIAASKGRIIKTVGDGFIAEFGSAVRAVNCAISIQQGLARHEAGIAEDRALRLRIGINLGDVVVEPDGDLYGDGVNVAARLEPLSEAGGICLSRSVYDQVRDKLRYPFQDRGKLELKNIARPVGVFSLPASAIADLTDTDEQVPEPVKTSNRKPWKATAVGAGFLTLLAAGGLGWWSWTASKAPAPNQTIAAKLAGETREAPRLSIVVLPFSNLSNDPEQDYFADSITEDLTTDLSHLAGSFVIARNTAFTYKNKPVDVKQIGRELGVRYVLEGSVRRTGEKVVLNSQLISAETGAHIWSDRFDGDRSRLGDLQVEFVARLARSLDVQLTEAESLRSFRERPVNLDASDLAMRGWASLNKQRSVANNNEAVQYFSQALKLDPNLPRAVLGLSRALMNKVINRWSEDIQADIEGSDGLITKYIEKFPSDAAALVVKGDVFRSNKHFDAALAMYDAAIVANRNFAAAYALKGHVSLLSGKAYAAIPSEIEAIRISPRDPLVNVWYYFVCHAHTHMAQWEEAIAWCNKCVAISPFWQAYIDLAAAYAWTGRAYEAKAAVSELLKLMPGYTVKKWATAGWSNHSRFLEEYQLIVEGLRKAGLQEE</sequence>